<keyword evidence="3" id="KW-0804">Transcription</keyword>
<name>A0A1B7LW09_9MICC</name>
<evidence type="ECO:0000313" key="6">
    <source>
        <dbReference type="Proteomes" id="UP000078292"/>
    </source>
</evidence>
<evidence type="ECO:0000256" key="2">
    <source>
        <dbReference type="ARBA" id="ARBA00023125"/>
    </source>
</evidence>
<feature type="domain" description="HTH gntR-type" evidence="4">
    <location>
        <begin position="7"/>
        <end position="75"/>
    </location>
</feature>
<dbReference type="InterPro" id="IPR036388">
    <property type="entry name" value="WH-like_DNA-bd_sf"/>
</dbReference>
<reference evidence="5 6" key="1">
    <citation type="submission" date="2016-04" db="EMBL/GenBank/DDBJ databases">
        <title>First whole genome shotgun sequence of the bacterium Enteractinococcus sp. strain UASWS1574.</title>
        <authorList>
            <person name="Crovadore J."/>
            <person name="Chablais R."/>
            <person name="Lefort F."/>
        </authorList>
    </citation>
    <scope>NUCLEOTIDE SEQUENCE [LARGE SCALE GENOMIC DNA]</scope>
    <source>
        <strain evidence="5 6">UASWS1574</strain>
    </source>
</reference>
<dbReference type="AlphaFoldDB" id="A0A1B7LW09"/>
<organism evidence="5 6">
    <name type="scientific">Enteractinococcus helveticum</name>
    <dbReference type="NCBI Taxonomy" id="1837282"/>
    <lineage>
        <taxon>Bacteria</taxon>
        <taxon>Bacillati</taxon>
        <taxon>Actinomycetota</taxon>
        <taxon>Actinomycetes</taxon>
        <taxon>Micrococcales</taxon>
        <taxon>Micrococcaceae</taxon>
    </lineage>
</organism>
<dbReference type="SMART" id="SM00345">
    <property type="entry name" value="HTH_GNTR"/>
    <property type="match status" value="1"/>
</dbReference>
<evidence type="ECO:0000256" key="3">
    <source>
        <dbReference type="ARBA" id="ARBA00023163"/>
    </source>
</evidence>
<dbReference type="Proteomes" id="UP000078292">
    <property type="component" value="Unassembled WGS sequence"/>
</dbReference>
<dbReference type="InterPro" id="IPR000524">
    <property type="entry name" value="Tscrpt_reg_HTH_GntR"/>
</dbReference>
<dbReference type="SUPFAM" id="SSF46785">
    <property type="entry name" value="Winged helix' DNA-binding domain"/>
    <property type="match status" value="1"/>
</dbReference>
<keyword evidence="2" id="KW-0238">DNA-binding</keyword>
<proteinExistence type="predicted"/>
<protein>
    <submittedName>
        <fullName evidence="5">GntR family transcriptional regulator</fullName>
    </submittedName>
</protein>
<keyword evidence="6" id="KW-1185">Reference proteome</keyword>
<gene>
    <name evidence="5" type="ORF">A6F49_15070</name>
</gene>
<dbReference type="PROSITE" id="PS50949">
    <property type="entry name" value="HTH_GNTR"/>
    <property type="match status" value="1"/>
</dbReference>
<evidence type="ECO:0000259" key="4">
    <source>
        <dbReference type="PROSITE" id="PS50949"/>
    </source>
</evidence>
<dbReference type="Gene3D" id="1.10.10.10">
    <property type="entry name" value="Winged helix-like DNA-binding domain superfamily/Winged helix DNA-binding domain"/>
    <property type="match status" value="1"/>
</dbReference>
<comment type="caution">
    <text evidence="5">The sequence shown here is derived from an EMBL/GenBank/DDBJ whole genome shotgun (WGS) entry which is preliminary data.</text>
</comment>
<evidence type="ECO:0000256" key="1">
    <source>
        <dbReference type="ARBA" id="ARBA00023015"/>
    </source>
</evidence>
<evidence type="ECO:0000313" key="5">
    <source>
        <dbReference type="EMBL" id="OAV59202.1"/>
    </source>
</evidence>
<dbReference type="PANTHER" id="PTHR38445">
    <property type="entry name" value="HTH-TYPE TRANSCRIPTIONAL REPRESSOR YTRA"/>
    <property type="match status" value="1"/>
</dbReference>
<keyword evidence="1" id="KW-0805">Transcription regulation</keyword>
<dbReference type="OrthoDB" id="162505at2"/>
<dbReference type="GO" id="GO:0003700">
    <property type="term" value="F:DNA-binding transcription factor activity"/>
    <property type="evidence" value="ECO:0007669"/>
    <property type="project" value="InterPro"/>
</dbReference>
<dbReference type="Pfam" id="PF00392">
    <property type="entry name" value="GntR"/>
    <property type="match status" value="1"/>
</dbReference>
<dbReference type="STRING" id="1837282.A6F49_15070"/>
<dbReference type="CDD" id="cd07377">
    <property type="entry name" value="WHTH_GntR"/>
    <property type="match status" value="1"/>
</dbReference>
<dbReference type="PANTHER" id="PTHR38445:SF6">
    <property type="entry name" value="GNTR-FAMILY TRANSCRIPTIONAL REGULATOR"/>
    <property type="match status" value="1"/>
</dbReference>
<dbReference type="GO" id="GO:0003677">
    <property type="term" value="F:DNA binding"/>
    <property type="evidence" value="ECO:0007669"/>
    <property type="project" value="UniProtKB-KW"/>
</dbReference>
<accession>A0A1B7LW09</accession>
<sequence>MNFDSAQPIWQQLVAEFTRRVIIGEWKPGMKIPSTRELALAYKVNPNTVQRALAELDRNGTTRSERTSGRYVTGDHTSLDALRDQSAQDIVDEVIARLKGIGVSQSHAIQLLNEHWSTDD</sequence>
<dbReference type="EMBL" id="LXEY01000022">
    <property type="protein sequence ID" value="OAV59202.1"/>
    <property type="molecule type" value="Genomic_DNA"/>
</dbReference>
<dbReference type="RefSeq" id="WP_043058832.1">
    <property type="nucleotide sequence ID" value="NZ_LXEY01000022.1"/>
</dbReference>
<dbReference type="InterPro" id="IPR036390">
    <property type="entry name" value="WH_DNA-bd_sf"/>
</dbReference>